<proteinExistence type="predicted"/>
<protein>
    <submittedName>
        <fullName evidence="2">Uncharacterized protein</fullName>
    </submittedName>
</protein>
<feature type="transmembrane region" description="Helical" evidence="1">
    <location>
        <begin position="20"/>
        <end position="45"/>
    </location>
</feature>
<evidence type="ECO:0000256" key="1">
    <source>
        <dbReference type="SAM" id="Phobius"/>
    </source>
</evidence>
<sequence>MHITYLRTDVVSFSFALRSGLFLGGGGSSFFLGIGLTVSSVFLLVTTCLRSTPALLTVLIRIFPSDVQQFITPNLSRAEFNRESRPLVRDSDIRRGEPLRELLAANTLALVL</sequence>
<name>A0A8D8QIM6_9HEMI</name>
<evidence type="ECO:0000313" key="2">
    <source>
        <dbReference type="EMBL" id="CAG6632663.1"/>
    </source>
</evidence>
<reference evidence="2" key="1">
    <citation type="submission" date="2021-05" db="EMBL/GenBank/DDBJ databases">
        <authorList>
            <person name="Alioto T."/>
            <person name="Alioto T."/>
            <person name="Gomez Garrido J."/>
        </authorList>
    </citation>
    <scope>NUCLEOTIDE SEQUENCE</scope>
</reference>
<dbReference type="EMBL" id="HBUF01080381">
    <property type="protein sequence ID" value="CAG6632663.1"/>
    <property type="molecule type" value="Transcribed_RNA"/>
</dbReference>
<keyword evidence="1" id="KW-0472">Membrane</keyword>
<dbReference type="AlphaFoldDB" id="A0A8D8QIM6"/>
<accession>A0A8D8QIM6</accession>
<keyword evidence="1" id="KW-1133">Transmembrane helix</keyword>
<keyword evidence="1" id="KW-0812">Transmembrane</keyword>
<organism evidence="2">
    <name type="scientific">Cacopsylla melanoneura</name>
    <dbReference type="NCBI Taxonomy" id="428564"/>
    <lineage>
        <taxon>Eukaryota</taxon>
        <taxon>Metazoa</taxon>
        <taxon>Ecdysozoa</taxon>
        <taxon>Arthropoda</taxon>
        <taxon>Hexapoda</taxon>
        <taxon>Insecta</taxon>
        <taxon>Pterygota</taxon>
        <taxon>Neoptera</taxon>
        <taxon>Paraneoptera</taxon>
        <taxon>Hemiptera</taxon>
        <taxon>Sternorrhyncha</taxon>
        <taxon>Psylloidea</taxon>
        <taxon>Psyllidae</taxon>
        <taxon>Psyllinae</taxon>
        <taxon>Cacopsylla</taxon>
    </lineage>
</organism>